<proteinExistence type="predicted"/>
<evidence type="ECO:0000313" key="3">
    <source>
        <dbReference type="EMBL" id="GAA3551385.1"/>
    </source>
</evidence>
<evidence type="ECO:0000259" key="2">
    <source>
        <dbReference type="Pfam" id="PF03372"/>
    </source>
</evidence>
<dbReference type="InterPro" id="IPR036691">
    <property type="entry name" value="Endo/exonu/phosph_ase_sf"/>
</dbReference>
<keyword evidence="1" id="KW-0812">Transmembrane</keyword>
<keyword evidence="4" id="KW-1185">Reference proteome</keyword>
<protein>
    <recommendedName>
        <fullName evidence="2">Endonuclease/exonuclease/phosphatase domain-containing protein</fullName>
    </recommendedName>
</protein>
<dbReference type="InterPro" id="IPR005135">
    <property type="entry name" value="Endo/exonuclease/phosphatase"/>
</dbReference>
<gene>
    <name evidence="3" type="ORF">GCM10022197_02890</name>
</gene>
<dbReference type="EMBL" id="BAAAYR010000001">
    <property type="protein sequence ID" value="GAA3551385.1"/>
    <property type="molecule type" value="Genomic_DNA"/>
</dbReference>
<keyword evidence="1" id="KW-0472">Membrane</keyword>
<feature type="transmembrane region" description="Helical" evidence="1">
    <location>
        <begin position="12"/>
        <end position="31"/>
    </location>
</feature>
<dbReference type="RefSeq" id="WP_204912570.1">
    <property type="nucleotide sequence ID" value="NZ_BAAAYR010000001.1"/>
</dbReference>
<keyword evidence="1" id="KW-1133">Transmembrane helix</keyword>
<dbReference type="Gene3D" id="3.60.10.10">
    <property type="entry name" value="Endonuclease/exonuclease/phosphatase"/>
    <property type="match status" value="1"/>
</dbReference>
<evidence type="ECO:0000256" key="1">
    <source>
        <dbReference type="SAM" id="Phobius"/>
    </source>
</evidence>
<accession>A0ABP6WJ12</accession>
<dbReference type="SUPFAM" id="SSF56219">
    <property type="entry name" value="DNase I-like"/>
    <property type="match status" value="1"/>
</dbReference>
<dbReference type="Pfam" id="PF03372">
    <property type="entry name" value="Exo_endo_phos"/>
    <property type="match status" value="1"/>
</dbReference>
<reference evidence="4" key="1">
    <citation type="journal article" date="2019" name="Int. J. Syst. Evol. Microbiol.">
        <title>The Global Catalogue of Microorganisms (GCM) 10K type strain sequencing project: providing services to taxonomists for standard genome sequencing and annotation.</title>
        <authorList>
            <consortium name="The Broad Institute Genomics Platform"/>
            <consortium name="The Broad Institute Genome Sequencing Center for Infectious Disease"/>
            <person name="Wu L."/>
            <person name="Ma J."/>
        </authorList>
    </citation>
    <scope>NUCLEOTIDE SEQUENCE [LARGE SCALE GENOMIC DNA]</scope>
    <source>
        <strain evidence="4">JCM 16540</strain>
    </source>
</reference>
<comment type="caution">
    <text evidence="3">The sequence shown here is derived from an EMBL/GenBank/DDBJ whole genome shotgun (WGS) entry which is preliminary data.</text>
</comment>
<organism evidence="3 4">
    <name type="scientific">Microlunatus spumicola</name>
    <dbReference type="NCBI Taxonomy" id="81499"/>
    <lineage>
        <taxon>Bacteria</taxon>
        <taxon>Bacillati</taxon>
        <taxon>Actinomycetota</taxon>
        <taxon>Actinomycetes</taxon>
        <taxon>Propionibacteriales</taxon>
        <taxon>Propionibacteriaceae</taxon>
        <taxon>Microlunatus</taxon>
    </lineage>
</organism>
<feature type="domain" description="Endonuclease/exonuclease/phosphatase" evidence="2">
    <location>
        <begin position="118"/>
        <end position="323"/>
    </location>
</feature>
<evidence type="ECO:0000313" key="4">
    <source>
        <dbReference type="Proteomes" id="UP001500767"/>
    </source>
</evidence>
<sequence length="336" mass="34976">MRVDRVRPTAARLLTGLAVPAAVVSGALFWSRYVPARVLPLRPDTWAMVTAFTDLAAPGLVLATVAATAALALRRRVARAVLVGLCAAATVVPVLLLAPRWVADPGAPTERTLTVLALNARLGRADPAALAEAARTADLVVLTEATAPLLQALTEDGLTERLPYRSTGTLPAAGASGTVVLSRYPVTRTEPLSADLSNQAWVCRVDLPGSGPALTVVAVHPARPRTGGTHWLPEQEDLRAALPTSGPRLLAGDFNAVASHPTQRALAADGWRSAVDEAGAGWVPTYPADRRLVPPLIDIDHVLVRGGVRATAARSVAVPGTDHLGLLVGVTLTPEP</sequence>
<name>A0ABP6WJ12_9ACTN</name>
<feature type="transmembrane region" description="Helical" evidence="1">
    <location>
        <begin position="51"/>
        <end position="73"/>
    </location>
</feature>
<feature type="transmembrane region" description="Helical" evidence="1">
    <location>
        <begin position="80"/>
        <end position="102"/>
    </location>
</feature>
<dbReference type="Proteomes" id="UP001500767">
    <property type="component" value="Unassembled WGS sequence"/>
</dbReference>